<dbReference type="GO" id="GO:0043802">
    <property type="term" value="F:hydrogenobyrinic acid a,c-diamide synthase (glutamine-hydrolysing) activity"/>
    <property type="evidence" value="ECO:0007669"/>
    <property type="project" value="UniProtKB-EC"/>
</dbReference>
<dbReference type="Gene3D" id="3.40.50.300">
    <property type="entry name" value="P-loop containing nucleotide triphosphate hydrolases"/>
    <property type="match status" value="1"/>
</dbReference>
<dbReference type="Pfam" id="PF07685">
    <property type="entry name" value="GATase_3"/>
    <property type="match status" value="1"/>
</dbReference>
<evidence type="ECO:0000313" key="3">
    <source>
        <dbReference type="EMBL" id="ABM72369.1"/>
    </source>
</evidence>
<keyword evidence="3" id="KW-0436">Ligase</keyword>
<organism evidence="3 4">
    <name type="scientific">Prochlorococcus marinus (strain MIT 9515)</name>
    <dbReference type="NCBI Taxonomy" id="167542"/>
    <lineage>
        <taxon>Bacteria</taxon>
        <taxon>Bacillati</taxon>
        <taxon>Cyanobacteriota</taxon>
        <taxon>Cyanophyceae</taxon>
        <taxon>Synechococcales</taxon>
        <taxon>Prochlorococcaceae</taxon>
        <taxon>Prochlorococcus</taxon>
    </lineage>
</organism>
<dbReference type="Gene3D" id="3.40.50.880">
    <property type="match status" value="1"/>
</dbReference>
<name>A2BX58_PROM5</name>
<gene>
    <name evidence="3" type="primary">cobB</name>
    <name evidence="3" type="ordered locus">P9515_11621</name>
</gene>
<dbReference type="SUPFAM" id="SSF52540">
    <property type="entry name" value="P-loop containing nucleoside triphosphate hydrolases"/>
    <property type="match status" value="1"/>
</dbReference>
<dbReference type="EMBL" id="CP000552">
    <property type="protein sequence ID" value="ABM72369.1"/>
    <property type="molecule type" value="Genomic_DNA"/>
</dbReference>
<dbReference type="InterPro" id="IPR027417">
    <property type="entry name" value="P-loop_NTPase"/>
</dbReference>
<dbReference type="Pfam" id="PF13500">
    <property type="entry name" value="AAA_26"/>
    <property type="match status" value="1"/>
</dbReference>
<dbReference type="KEGG" id="pmc:P9515_11621"/>
<feature type="domain" description="CobB/CobQ-like glutamine amidotransferase" evidence="2">
    <location>
        <begin position="290"/>
        <end position="486"/>
    </location>
</feature>
<sequence>MIFLHQNLMLVSYWGVVEEILAHFLKMLLRLQFKYLIVFVNKSNLMSCVISSPSTDSGKTTLSLLISCWAFSKGIEIQTFKIGPDYLDQQQMSSIGQPICRNLDIFLSGEEWVRNNFLKHSMKYEFSLIEGAMGLFDGLGATSYSSTANVAKLLDTPIIFIVNARGQVASLLPTLRGFRDFDKGLSIKGIIFNNVNSDRHKSLIREVFKNEDIEILGFLPSDSKITVRKANLGLVSPFDDARKIDVDYFASFAQENLDVFSLIKFLKAPSEKIFNTSFGKNFNIDKNKPIAIAEDRIFHFQYTETKEFLHEMGIPLLSWSIYNNEEIPQEASSLIIPGGFPEKYASHISDSDKSLNSLREFRKKGFIYAECGGMMILGDFIKDENGDNHKMSGILPFKSKKSNLSVGYRYIKGLKDSPIIKKNQSIRGHEFHYWEIESYSSEVDLKKTKHKNKFTSPWEIKSWETEFKNEGWSDKKLHASWIHLHLPSCPEAARNFLEATQNDYSRNS</sequence>
<dbReference type="NCBIfam" id="TIGR00379">
    <property type="entry name" value="cobB"/>
    <property type="match status" value="1"/>
</dbReference>
<evidence type="ECO:0000313" key="4">
    <source>
        <dbReference type="Proteomes" id="UP000001589"/>
    </source>
</evidence>
<dbReference type="NCBIfam" id="NF002204">
    <property type="entry name" value="PRK01077.1"/>
    <property type="match status" value="1"/>
</dbReference>
<dbReference type="PROSITE" id="PS51274">
    <property type="entry name" value="GATASE_COBBQ"/>
    <property type="match status" value="1"/>
</dbReference>
<dbReference type="GO" id="GO:0042242">
    <property type="term" value="F:cobyrinic acid a,c-diamide synthase activity"/>
    <property type="evidence" value="ECO:0007669"/>
    <property type="project" value="InterPro"/>
</dbReference>
<dbReference type="InterPro" id="IPR011698">
    <property type="entry name" value="GATase_3"/>
</dbReference>
<dbReference type="InterPro" id="IPR004484">
    <property type="entry name" value="CbiA/CobB_synth"/>
</dbReference>
<dbReference type="AlphaFoldDB" id="A2BX58"/>
<dbReference type="SUPFAM" id="SSF52317">
    <property type="entry name" value="Class I glutamine amidotransferase-like"/>
    <property type="match status" value="1"/>
</dbReference>
<reference evidence="3 4" key="1">
    <citation type="journal article" date="2007" name="PLoS Genet.">
        <title>Patterns and implications of gene gain and loss in the evolution of Prochlorococcus.</title>
        <authorList>
            <person name="Kettler G.C."/>
            <person name="Martiny A.C."/>
            <person name="Huang K."/>
            <person name="Zucker J."/>
            <person name="Coleman M.L."/>
            <person name="Rodrigue S."/>
            <person name="Chen F."/>
            <person name="Lapidus A."/>
            <person name="Ferriera S."/>
            <person name="Johnson J."/>
            <person name="Steglich C."/>
            <person name="Church G.M."/>
            <person name="Richardson P."/>
            <person name="Chisholm S.W."/>
        </authorList>
    </citation>
    <scope>NUCLEOTIDE SEQUENCE [LARGE SCALE GENOMIC DNA]</scope>
    <source>
        <strain evidence="3 4">MIT 9515</strain>
    </source>
</reference>
<dbReference type="eggNOG" id="COG1797">
    <property type="taxonomic scope" value="Bacteria"/>
</dbReference>
<keyword evidence="1" id="KW-0315">Glutamine amidotransferase</keyword>
<dbReference type="EC" id="6.3.5.9" evidence="3"/>
<dbReference type="PANTHER" id="PTHR43873:SF1">
    <property type="entry name" value="COBYRINATE A,C-DIAMIDE SYNTHASE"/>
    <property type="match status" value="1"/>
</dbReference>
<dbReference type="HOGENOM" id="CLU_022752_1_1_3"/>
<dbReference type="InterPro" id="IPR029062">
    <property type="entry name" value="Class_I_gatase-like"/>
</dbReference>
<evidence type="ECO:0000259" key="2">
    <source>
        <dbReference type="Pfam" id="PF07685"/>
    </source>
</evidence>
<protein>
    <submittedName>
        <fullName evidence="3">Putative Cobyrinic acid a,c-diamide synthase</fullName>
        <ecNumber evidence="3">6.3.5.9</ecNumber>
    </submittedName>
</protein>
<dbReference type="CDD" id="cd03130">
    <property type="entry name" value="GATase1_CobB"/>
    <property type="match status" value="1"/>
</dbReference>
<dbReference type="STRING" id="167542.P9515_11621"/>
<dbReference type="Proteomes" id="UP000001589">
    <property type="component" value="Chromosome"/>
</dbReference>
<dbReference type="PANTHER" id="PTHR43873">
    <property type="entry name" value="COBYRINATE A,C-DIAMIDE SYNTHASE"/>
    <property type="match status" value="1"/>
</dbReference>
<accession>A2BX58</accession>
<proteinExistence type="predicted"/>
<evidence type="ECO:0000256" key="1">
    <source>
        <dbReference type="ARBA" id="ARBA00022962"/>
    </source>
</evidence>